<evidence type="ECO:0000313" key="2">
    <source>
        <dbReference type="WBParaSite" id="L893_g23543.t1"/>
    </source>
</evidence>
<sequence length="95" mass="10241">MKDSDVMEAIEEICKGREEACLQKLTTSQTRTKRSPAVIHPAVIWAVIGEATQRAQLMKAIEAPKNRAPSSILLNNSTAASMHASALGVLPLESQ</sequence>
<dbReference type="Proteomes" id="UP000095287">
    <property type="component" value="Unplaced"/>
</dbReference>
<dbReference type="AlphaFoldDB" id="A0A1I7Z6Y7"/>
<reference evidence="2" key="1">
    <citation type="submission" date="2016-11" db="UniProtKB">
        <authorList>
            <consortium name="WormBaseParasite"/>
        </authorList>
    </citation>
    <scope>IDENTIFICATION</scope>
</reference>
<evidence type="ECO:0000313" key="1">
    <source>
        <dbReference type="Proteomes" id="UP000095287"/>
    </source>
</evidence>
<dbReference type="WBParaSite" id="L893_g23543.t1">
    <property type="protein sequence ID" value="L893_g23543.t1"/>
    <property type="gene ID" value="L893_g23543"/>
</dbReference>
<organism evidence="1 2">
    <name type="scientific">Steinernema glaseri</name>
    <dbReference type="NCBI Taxonomy" id="37863"/>
    <lineage>
        <taxon>Eukaryota</taxon>
        <taxon>Metazoa</taxon>
        <taxon>Ecdysozoa</taxon>
        <taxon>Nematoda</taxon>
        <taxon>Chromadorea</taxon>
        <taxon>Rhabditida</taxon>
        <taxon>Tylenchina</taxon>
        <taxon>Panagrolaimomorpha</taxon>
        <taxon>Strongyloidoidea</taxon>
        <taxon>Steinernematidae</taxon>
        <taxon>Steinernema</taxon>
    </lineage>
</organism>
<proteinExistence type="predicted"/>
<keyword evidence="1" id="KW-1185">Reference proteome</keyword>
<name>A0A1I7Z6Y7_9BILA</name>
<protein>
    <submittedName>
        <fullName evidence="2">Uncharacterized protein</fullName>
    </submittedName>
</protein>
<accession>A0A1I7Z6Y7</accession>